<evidence type="ECO:0000256" key="1">
    <source>
        <dbReference type="SAM" id="MobiDB-lite"/>
    </source>
</evidence>
<dbReference type="EMBL" id="GL379788">
    <property type="protein sequence ID" value="EGT40740.1"/>
    <property type="molecule type" value="Genomic_DNA"/>
</dbReference>
<keyword evidence="3" id="KW-1185">Reference proteome</keyword>
<feature type="compositionally biased region" description="Low complexity" evidence="1">
    <location>
        <begin position="84"/>
        <end position="95"/>
    </location>
</feature>
<evidence type="ECO:0000313" key="2">
    <source>
        <dbReference type="EMBL" id="EGT40740.1"/>
    </source>
</evidence>
<accession>G0MBF2</accession>
<reference evidence="3" key="1">
    <citation type="submission" date="2011-07" db="EMBL/GenBank/DDBJ databases">
        <authorList>
            <consortium name="Caenorhabditis brenneri Sequencing and Analysis Consortium"/>
            <person name="Wilson R.K."/>
        </authorList>
    </citation>
    <scope>NUCLEOTIDE SEQUENCE [LARGE SCALE GENOMIC DNA]</scope>
    <source>
        <strain evidence="3">PB2801</strain>
    </source>
</reference>
<protein>
    <submittedName>
        <fullName evidence="2">Uncharacterized protein</fullName>
    </submittedName>
</protein>
<gene>
    <name evidence="2" type="ORF">CAEBREN_02172</name>
</gene>
<dbReference type="Proteomes" id="UP000008068">
    <property type="component" value="Unassembled WGS sequence"/>
</dbReference>
<dbReference type="AlphaFoldDB" id="G0MBF2"/>
<proteinExistence type="predicted"/>
<name>G0MBF2_CAEBE</name>
<dbReference type="HOGENOM" id="CLU_1533921_0_0_1"/>
<evidence type="ECO:0000313" key="3">
    <source>
        <dbReference type="Proteomes" id="UP000008068"/>
    </source>
</evidence>
<dbReference type="InParanoid" id="G0MBF2"/>
<feature type="region of interest" description="Disordered" evidence="1">
    <location>
        <begin position="56"/>
        <end position="129"/>
    </location>
</feature>
<sequence>MSYTWVTSKDVCDAARAVLTKDDSNLKRKGARIQLLDKLFKTTFLNYCRWKSAEEAKQELTAQGQKRKRGEASDGSKSKKAKSWSDIDSASSDSSSDSKSESDSSFPYSSDDDEHKQEEQQIDTSQFAEKTAIDDSLVIADTNSPTSAYSSRIDKDTTFYYNADDEAELDEEIGW</sequence>
<organism evidence="3">
    <name type="scientific">Caenorhabditis brenneri</name>
    <name type="common">Nematode worm</name>
    <dbReference type="NCBI Taxonomy" id="135651"/>
    <lineage>
        <taxon>Eukaryota</taxon>
        <taxon>Metazoa</taxon>
        <taxon>Ecdysozoa</taxon>
        <taxon>Nematoda</taxon>
        <taxon>Chromadorea</taxon>
        <taxon>Rhabditida</taxon>
        <taxon>Rhabditina</taxon>
        <taxon>Rhabditomorpha</taxon>
        <taxon>Rhabditoidea</taxon>
        <taxon>Rhabditidae</taxon>
        <taxon>Peloderinae</taxon>
        <taxon>Caenorhabditis</taxon>
    </lineage>
</organism>